<evidence type="ECO:0000313" key="1">
    <source>
        <dbReference type="EMBL" id="MEQ2457161.1"/>
    </source>
</evidence>
<evidence type="ECO:0000313" key="2">
    <source>
        <dbReference type="Proteomes" id="UP001440599"/>
    </source>
</evidence>
<accession>A0ABV1EU58</accession>
<gene>
    <name evidence="1" type="ORF">WMO45_11555</name>
</gene>
<reference evidence="1 2" key="1">
    <citation type="submission" date="2024-03" db="EMBL/GenBank/DDBJ databases">
        <title>Human intestinal bacterial collection.</title>
        <authorList>
            <person name="Pauvert C."/>
            <person name="Hitch T.C.A."/>
            <person name="Clavel T."/>
        </authorList>
    </citation>
    <scope>NUCLEOTIDE SEQUENCE [LARGE SCALE GENOMIC DNA]</scope>
    <source>
        <strain evidence="1 2">CLA-AP-H34</strain>
    </source>
</reference>
<keyword evidence="2" id="KW-1185">Reference proteome</keyword>
<comment type="caution">
    <text evidence="1">The sequence shown here is derived from an EMBL/GenBank/DDBJ whole genome shotgun (WGS) entry which is preliminary data.</text>
</comment>
<dbReference type="EMBL" id="JBBMFT010000009">
    <property type="protein sequence ID" value="MEQ2457161.1"/>
    <property type="molecule type" value="Genomic_DNA"/>
</dbReference>
<dbReference type="RefSeq" id="WP_349140934.1">
    <property type="nucleotide sequence ID" value="NZ_JBBMFT010000009.1"/>
</dbReference>
<protein>
    <submittedName>
        <fullName evidence="1">Uncharacterized protein</fullName>
    </submittedName>
</protein>
<name>A0ABV1EU58_9FIRM</name>
<organism evidence="1 2">
    <name type="scientific">Flavonifractor hominis</name>
    <dbReference type="NCBI Taxonomy" id="3133178"/>
    <lineage>
        <taxon>Bacteria</taxon>
        <taxon>Bacillati</taxon>
        <taxon>Bacillota</taxon>
        <taxon>Clostridia</taxon>
        <taxon>Eubacteriales</taxon>
        <taxon>Oscillospiraceae</taxon>
        <taxon>Flavonifractor</taxon>
    </lineage>
</organism>
<dbReference type="Proteomes" id="UP001440599">
    <property type="component" value="Unassembled WGS sequence"/>
</dbReference>
<proteinExistence type="predicted"/>
<sequence length="107" mass="12667">MKGKWKQILERYGQTVTLCRGEERTQCRAFLQPVRQTGTDAWQHLPTPLGEVRRDRWIYLGDPEVSLEGEAWLLWQGRRFDIRVAHHVCVGEQWSHWWALLEPGEEA</sequence>